<dbReference type="PANTHER" id="PTHR20982">
    <property type="entry name" value="RIBOSOME RECYCLING FACTOR"/>
    <property type="match status" value="1"/>
</dbReference>
<dbReference type="OrthoDB" id="10261632at2759"/>
<feature type="domain" description="Ribosome recycling factor" evidence="5">
    <location>
        <begin position="74"/>
        <end position="212"/>
    </location>
</feature>
<name>A0A7R9BJ35_9CRUS</name>
<dbReference type="Gene3D" id="1.10.132.20">
    <property type="entry name" value="Ribosome-recycling factor"/>
    <property type="match status" value="1"/>
</dbReference>
<dbReference type="Gene3D" id="3.30.1360.40">
    <property type="match status" value="1"/>
</dbReference>
<evidence type="ECO:0000256" key="1">
    <source>
        <dbReference type="ARBA" id="ARBA00005912"/>
    </source>
</evidence>
<dbReference type="EMBL" id="CAJPEX010000526">
    <property type="protein sequence ID" value="CAG0916150.1"/>
    <property type="molecule type" value="Genomic_DNA"/>
</dbReference>
<dbReference type="Pfam" id="PF01765">
    <property type="entry name" value="RRF"/>
    <property type="match status" value="1"/>
</dbReference>
<dbReference type="EMBL" id="OA882563">
    <property type="protein sequence ID" value="CAD7275998.1"/>
    <property type="molecule type" value="Genomic_DNA"/>
</dbReference>
<evidence type="ECO:0000256" key="2">
    <source>
        <dbReference type="ARBA" id="ARBA00020581"/>
    </source>
</evidence>
<dbReference type="AlphaFoldDB" id="A0A7R9BJ35"/>
<accession>A0A7R9BJ35</accession>
<protein>
    <recommendedName>
        <fullName evidence="2">Ribosome-recycling factor, mitochondrial</fullName>
    </recommendedName>
    <alternativeName>
        <fullName evidence="4">Ribosome-releasing factor, mitochondrial</fullName>
    </alternativeName>
</protein>
<keyword evidence="7" id="KW-1185">Reference proteome</keyword>
<dbReference type="GO" id="GO:0005739">
    <property type="term" value="C:mitochondrion"/>
    <property type="evidence" value="ECO:0007669"/>
    <property type="project" value="TreeGrafter"/>
</dbReference>
<comment type="similarity">
    <text evidence="1">Belongs to the RRF family.</text>
</comment>
<reference evidence="6" key="1">
    <citation type="submission" date="2020-11" db="EMBL/GenBank/DDBJ databases">
        <authorList>
            <person name="Tran Van P."/>
        </authorList>
    </citation>
    <scope>NUCLEOTIDE SEQUENCE</scope>
</reference>
<dbReference type="InterPro" id="IPR002661">
    <property type="entry name" value="Ribosome_recyc_fac"/>
</dbReference>
<dbReference type="InterPro" id="IPR036191">
    <property type="entry name" value="RRF_sf"/>
</dbReference>
<organism evidence="6">
    <name type="scientific">Notodromas monacha</name>
    <dbReference type="NCBI Taxonomy" id="399045"/>
    <lineage>
        <taxon>Eukaryota</taxon>
        <taxon>Metazoa</taxon>
        <taxon>Ecdysozoa</taxon>
        <taxon>Arthropoda</taxon>
        <taxon>Crustacea</taxon>
        <taxon>Oligostraca</taxon>
        <taxon>Ostracoda</taxon>
        <taxon>Podocopa</taxon>
        <taxon>Podocopida</taxon>
        <taxon>Cypridocopina</taxon>
        <taxon>Cypridoidea</taxon>
        <taxon>Cyprididae</taxon>
        <taxon>Notodromas</taxon>
    </lineage>
</organism>
<dbReference type="FunFam" id="3.30.1360.40:FF:000001">
    <property type="entry name" value="Ribosome-recycling factor"/>
    <property type="match status" value="1"/>
</dbReference>
<evidence type="ECO:0000313" key="7">
    <source>
        <dbReference type="Proteomes" id="UP000678499"/>
    </source>
</evidence>
<keyword evidence="3" id="KW-0648">Protein biosynthesis</keyword>
<dbReference type="Proteomes" id="UP000678499">
    <property type="component" value="Unassembled WGS sequence"/>
</dbReference>
<gene>
    <name evidence="6" type="ORF">NMOB1V02_LOCUS3779</name>
</gene>
<evidence type="ECO:0000256" key="4">
    <source>
        <dbReference type="ARBA" id="ARBA00033107"/>
    </source>
</evidence>
<sequence>MDPIIVQSYEWKLWTFPCIAFGDSKVPNGSGLADFLEYFDDKHHLAIDEEEIGQVIEVEKYKEKLEKALMGLKKLYAEQVSLRTATGSLNSLKVKLEGDTFPLMEIAQIAYKTPQLIVINCAAFPQATKDVMQALEASGMNLNPQQDGTTIYVPVPKVTKEHRDQLAKNAKLFFNKCKENIRDLRNKYVADVKKMDKSFSVDVLFSVEQQVKIFLFPEKKNTDVTSEIFQVHAMSENYVHAAEEIMKAKQAELLNVK</sequence>
<dbReference type="SUPFAM" id="SSF55194">
    <property type="entry name" value="Ribosome recycling factor, RRF"/>
    <property type="match status" value="1"/>
</dbReference>
<dbReference type="PANTHER" id="PTHR20982:SF3">
    <property type="entry name" value="MITOCHONDRIAL RIBOSOME RECYCLING FACTOR PSEUDO 1"/>
    <property type="match status" value="1"/>
</dbReference>
<proteinExistence type="inferred from homology"/>
<evidence type="ECO:0000259" key="5">
    <source>
        <dbReference type="Pfam" id="PF01765"/>
    </source>
</evidence>
<evidence type="ECO:0000313" key="6">
    <source>
        <dbReference type="EMBL" id="CAD7275998.1"/>
    </source>
</evidence>
<dbReference type="GO" id="GO:0043023">
    <property type="term" value="F:ribosomal large subunit binding"/>
    <property type="evidence" value="ECO:0007669"/>
    <property type="project" value="TreeGrafter"/>
</dbReference>
<dbReference type="InterPro" id="IPR023584">
    <property type="entry name" value="Ribosome_recyc_fac_dom"/>
</dbReference>
<evidence type="ECO:0000256" key="3">
    <source>
        <dbReference type="ARBA" id="ARBA00022917"/>
    </source>
</evidence>
<dbReference type="GO" id="GO:0006412">
    <property type="term" value="P:translation"/>
    <property type="evidence" value="ECO:0007669"/>
    <property type="project" value="UniProtKB-KW"/>
</dbReference>